<dbReference type="EMBL" id="LGRX02018953">
    <property type="protein sequence ID" value="KAK3259174.1"/>
    <property type="molecule type" value="Genomic_DNA"/>
</dbReference>
<keyword evidence="1" id="KW-0812">Transmembrane</keyword>
<evidence type="ECO:0000313" key="2">
    <source>
        <dbReference type="EMBL" id="KAK3259174.1"/>
    </source>
</evidence>
<dbReference type="AlphaFoldDB" id="A0AAE0KSU6"/>
<keyword evidence="3" id="KW-1185">Reference proteome</keyword>
<comment type="caution">
    <text evidence="2">The sequence shown here is derived from an EMBL/GenBank/DDBJ whole genome shotgun (WGS) entry which is preliminary data.</text>
</comment>
<keyword evidence="1" id="KW-1133">Transmembrane helix</keyword>
<accession>A0AAE0KSU6</accession>
<name>A0AAE0KSU6_9CHLO</name>
<evidence type="ECO:0000313" key="3">
    <source>
        <dbReference type="Proteomes" id="UP001190700"/>
    </source>
</evidence>
<dbReference type="Proteomes" id="UP001190700">
    <property type="component" value="Unassembled WGS sequence"/>
</dbReference>
<sequence>MGYLDVPHRKLTPKQRQHVESVYKDAPVPCELKKYYNIMTTMSSHTQLIILLHCFLGILFHIVAVICSGLVLKRVLDVKNDFQSCPDAWLNKQGNLMKDFGISTFCFLVFALFHLGVKAVWIDYDRIFDCTYALFRVAYAEHEEEAVRAKSDITDEEYWVGQNKRYECAKQGVGPARRFFLFCNTRKSTGSPVGYTLYKYTSVVCRTVETFIMLACVLLPTIMWAYFYIFPFDTLRAFAYGKLLNDPNHYYEQIWRDCIPVHTDEIYNKTAVMLVSAVSAQFLWRIVDFGKNPGKAFLWSLSVYGTNSHDRASEGALNKKADVMLSPSCDEKNIPGISVTNIMNNLTMR</sequence>
<reference evidence="2 3" key="1">
    <citation type="journal article" date="2015" name="Genome Biol. Evol.">
        <title>Comparative Genomics of a Bacterivorous Green Alga Reveals Evolutionary Causalities and Consequences of Phago-Mixotrophic Mode of Nutrition.</title>
        <authorList>
            <person name="Burns J.A."/>
            <person name="Paasch A."/>
            <person name="Narechania A."/>
            <person name="Kim E."/>
        </authorList>
    </citation>
    <scope>NUCLEOTIDE SEQUENCE [LARGE SCALE GENOMIC DNA]</scope>
    <source>
        <strain evidence="2 3">PLY_AMNH</strain>
    </source>
</reference>
<organism evidence="2 3">
    <name type="scientific">Cymbomonas tetramitiformis</name>
    <dbReference type="NCBI Taxonomy" id="36881"/>
    <lineage>
        <taxon>Eukaryota</taxon>
        <taxon>Viridiplantae</taxon>
        <taxon>Chlorophyta</taxon>
        <taxon>Pyramimonadophyceae</taxon>
        <taxon>Pyramimonadales</taxon>
        <taxon>Pyramimonadaceae</taxon>
        <taxon>Cymbomonas</taxon>
    </lineage>
</organism>
<feature type="transmembrane region" description="Helical" evidence="1">
    <location>
        <begin position="48"/>
        <end position="72"/>
    </location>
</feature>
<feature type="transmembrane region" description="Helical" evidence="1">
    <location>
        <begin position="211"/>
        <end position="230"/>
    </location>
</feature>
<feature type="transmembrane region" description="Helical" evidence="1">
    <location>
        <begin position="100"/>
        <end position="117"/>
    </location>
</feature>
<keyword evidence="1" id="KW-0472">Membrane</keyword>
<protein>
    <submittedName>
        <fullName evidence="2">Uncharacterized protein</fullName>
    </submittedName>
</protein>
<evidence type="ECO:0000256" key="1">
    <source>
        <dbReference type="SAM" id="Phobius"/>
    </source>
</evidence>
<proteinExistence type="predicted"/>
<gene>
    <name evidence="2" type="ORF">CYMTET_31834</name>
</gene>